<evidence type="ECO:0000313" key="3">
    <source>
        <dbReference type="Proteomes" id="UP000045545"/>
    </source>
</evidence>
<protein>
    <submittedName>
        <fullName evidence="2">Uncharacterized</fullName>
    </submittedName>
</protein>
<dbReference type="AlphaFoldDB" id="A0A0E4GBD0"/>
<dbReference type="STRING" id="690567.1952"/>
<sequence>MKKSKYSIVFALVAMLIMTVTIPALASEEALTQLNPYSECEVKFTESAADGTVIMPFATYNVYADKGDTQRQSGLWYAWGWTRLVDKISGDDIRHYTKVTYYMNDGEVGVESGKAWGTGKVWNNTEDTYKHSVVRVWYGVN</sequence>
<organism evidence="2 3">
    <name type="scientific">Syntrophomonas zehnderi OL-4</name>
    <dbReference type="NCBI Taxonomy" id="690567"/>
    <lineage>
        <taxon>Bacteria</taxon>
        <taxon>Bacillati</taxon>
        <taxon>Bacillota</taxon>
        <taxon>Clostridia</taxon>
        <taxon>Eubacteriales</taxon>
        <taxon>Syntrophomonadaceae</taxon>
        <taxon>Syntrophomonas</taxon>
    </lineage>
</organism>
<keyword evidence="1" id="KW-0732">Signal</keyword>
<evidence type="ECO:0000256" key="1">
    <source>
        <dbReference type="SAM" id="SignalP"/>
    </source>
</evidence>
<feature type="chain" id="PRO_5002420494" evidence="1">
    <location>
        <begin position="27"/>
        <end position="141"/>
    </location>
</feature>
<feature type="signal peptide" evidence="1">
    <location>
        <begin position="1"/>
        <end position="26"/>
    </location>
</feature>
<keyword evidence="3" id="KW-1185">Reference proteome</keyword>
<gene>
    <name evidence="2" type="ORF">1952</name>
</gene>
<dbReference type="RefSeq" id="WP_046498262.1">
    <property type="nucleotide sequence ID" value="NZ_CGIH01000031.1"/>
</dbReference>
<proteinExistence type="predicted"/>
<name>A0A0E4GBD0_9FIRM</name>
<dbReference type="EMBL" id="CGIH01000031">
    <property type="protein sequence ID" value="CFX82288.1"/>
    <property type="molecule type" value="Genomic_DNA"/>
</dbReference>
<reference evidence="2 3" key="1">
    <citation type="submission" date="2015-03" db="EMBL/GenBank/DDBJ databases">
        <authorList>
            <person name="Murphy D."/>
        </authorList>
    </citation>
    <scope>NUCLEOTIDE SEQUENCE [LARGE SCALE GENOMIC DNA]</scope>
    <source>
        <strain evidence="2 3">OL-4</strain>
    </source>
</reference>
<evidence type="ECO:0000313" key="2">
    <source>
        <dbReference type="EMBL" id="CFX82288.1"/>
    </source>
</evidence>
<dbReference type="Proteomes" id="UP000045545">
    <property type="component" value="Unassembled WGS sequence"/>
</dbReference>
<accession>A0A0E4GBD0</accession>